<feature type="compositionally biased region" description="Basic and acidic residues" evidence="1">
    <location>
        <begin position="32"/>
        <end position="44"/>
    </location>
</feature>
<dbReference type="EMBL" id="VTPC01041216">
    <property type="protein sequence ID" value="KAF2891011.1"/>
    <property type="molecule type" value="Genomic_DNA"/>
</dbReference>
<feature type="region of interest" description="Disordered" evidence="1">
    <location>
        <begin position="1"/>
        <end position="76"/>
    </location>
</feature>
<evidence type="ECO:0000313" key="2">
    <source>
        <dbReference type="EMBL" id="KAF2891011.1"/>
    </source>
</evidence>
<reference evidence="2" key="1">
    <citation type="submission" date="2019-08" db="EMBL/GenBank/DDBJ databases">
        <title>The genome of the North American firefly Photinus pyralis.</title>
        <authorList>
            <consortium name="Photinus pyralis genome working group"/>
            <person name="Fallon T.R."/>
            <person name="Sander Lower S.E."/>
            <person name="Weng J.-K."/>
        </authorList>
    </citation>
    <scope>NUCLEOTIDE SEQUENCE</scope>
    <source>
        <strain evidence="2">TRF0915ILg1</strain>
        <tissue evidence="2">Whole body</tissue>
    </source>
</reference>
<dbReference type="OrthoDB" id="6774481at2759"/>
<sequence>MDDDSGVQTYGPSELISESSSNEAAHTAVVKAENRTVKKQRGEPNKGSNENNAENNAQKKLSRKRPRNESKKRDCMHSVIEKAIKRSLRSGPIFLPAQHVIIHNTISQKAGMPYKVKSFLHDDILDLKALLENLGHTNFKLNKFGQTVNWLEVKEFRVQKNREDILLYKINHDKQQYYAISVKKRRNRCNGSSDEMMIPSVYSASQKISSTKRDGLMKLIKALFGHLISAIFITWSYHSNCLISTLSTSLPIAIETPLFALASWFSPLYMCI</sequence>
<protein>
    <submittedName>
        <fullName evidence="2">Uncharacterized protein</fullName>
    </submittedName>
</protein>
<dbReference type="Proteomes" id="UP000801492">
    <property type="component" value="Unassembled WGS sequence"/>
</dbReference>
<feature type="compositionally biased region" description="Basic and acidic residues" evidence="1">
    <location>
        <begin position="67"/>
        <end position="76"/>
    </location>
</feature>
<name>A0A8K0CTK5_IGNLU</name>
<comment type="caution">
    <text evidence="2">The sequence shown here is derived from an EMBL/GenBank/DDBJ whole genome shotgun (WGS) entry which is preliminary data.</text>
</comment>
<evidence type="ECO:0000313" key="3">
    <source>
        <dbReference type="Proteomes" id="UP000801492"/>
    </source>
</evidence>
<gene>
    <name evidence="2" type="ORF">ILUMI_15162</name>
</gene>
<feature type="compositionally biased region" description="Polar residues" evidence="1">
    <location>
        <begin position="1"/>
        <end position="24"/>
    </location>
</feature>
<proteinExistence type="predicted"/>
<keyword evidence="3" id="KW-1185">Reference proteome</keyword>
<accession>A0A8K0CTK5</accession>
<dbReference type="AlphaFoldDB" id="A0A8K0CTK5"/>
<evidence type="ECO:0000256" key="1">
    <source>
        <dbReference type="SAM" id="MobiDB-lite"/>
    </source>
</evidence>
<organism evidence="2 3">
    <name type="scientific">Ignelater luminosus</name>
    <name type="common">Cucubano</name>
    <name type="synonym">Pyrophorus luminosus</name>
    <dbReference type="NCBI Taxonomy" id="2038154"/>
    <lineage>
        <taxon>Eukaryota</taxon>
        <taxon>Metazoa</taxon>
        <taxon>Ecdysozoa</taxon>
        <taxon>Arthropoda</taxon>
        <taxon>Hexapoda</taxon>
        <taxon>Insecta</taxon>
        <taxon>Pterygota</taxon>
        <taxon>Neoptera</taxon>
        <taxon>Endopterygota</taxon>
        <taxon>Coleoptera</taxon>
        <taxon>Polyphaga</taxon>
        <taxon>Elateriformia</taxon>
        <taxon>Elateroidea</taxon>
        <taxon>Elateridae</taxon>
        <taxon>Agrypninae</taxon>
        <taxon>Pyrophorini</taxon>
        <taxon>Ignelater</taxon>
    </lineage>
</organism>